<sequence>MSTSTAAAQLLARHVDQSLTIAWMNAIVKQQIPVIASQVLLVTELVRKVCVDFRMINRARKRGRPNLSELLYFTIKIFALGAVLTDIMLQESNSWTSGRACYATSKLSDLLWYLSSTWVAVALAWRTYVIFGRSVVVLRILCCGLACQIALVIASVAKAHAYKATDRGYCDYSLAQHVEEETTFYLEWYQLASPWLIFVNLVFDASTVVASTWKLIASARGPLGFSELAKVLVTNGVQYAALVGTTNLIEFSLVMAAYHTIPSLLNLSITVQVIAGLGLIAQEQDEVHGYSRSTSSARHGQNKFDSHKRMRNGRDVQFATMDTTEGVIKMSTVIDIVDDDPISLREEKKNETTTPTPTFEVTMPPDSITRCVPTPRTSLQDRPQSYFATSAPAPATPTGVEPRWHNPGNITGEPAEYMRGRSPLETASTHSGSQTPLSGVSIRSIREAMMRNTNQQARDVEARLHHSMDSSRSRVITGPGPHY</sequence>
<keyword evidence="2" id="KW-1133">Transmembrane helix</keyword>
<proteinExistence type="predicted"/>
<reference evidence="3" key="1">
    <citation type="journal article" date="2023" name="PhytoFront">
        <title>Draft Genome Resources of Seven Strains of Tilletia horrida, Causal Agent of Kernel Smut of Rice.</title>
        <authorList>
            <person name="Khanal S."/>
            <person name="Antony Babu S."/>
            <person name="Zhou X.G."/>
        </authorList>
    </citation>
    <scope>NUCLEOTIDE SEQUENCE</scope>
    <source>
        <strain evidence="3">TX6</strain>
    </source>
</reference>
<dbReference type="EMBL" id="JAPDMZ010000172">
    <property type="protein sequence ID" value="KAK0547081.1"/>
    <property type="molecule type" value="Genomic_DNA"/>
</dbReference>
<gene>
    <name evidence="3" type="ORF">OC846_005010</name>
</gene>
<comment type="caution">
    <text evidence="3">The sequence shown here is derived from an EMBL/GenBank/DDBJ whole genome shotgun (WGS) entry which is preliminary data.</text>
</comment>
<dbReference type="AlphaFoldDB" id="A0AAN6GM49"/>
<feature type="region of interest" description="Disordered" evidence="1">
    <location>
        <begin position="463"/>
        <end position="483"/>
    </location>
</feature>
<feature type="transmembrane region" description="Helical" evidence="2">
    <location>
        <begin position="110"/>
        <end position="129"/>
    </location>
</feature>
<feature type="transmembrane region" description="Helical" evidence="2">
    <location>
        <begin position="136"/>
        <end position="157"/>
    </location>
</feature>
<feature type="region of interest" description="Disordered" evidence="1">
    <location>
        <begin position="348"/>
        <end position="368"/>
    </location>
</feature>
<feature type="region of interest" description="Disordered" evidence="1">
    <location>
        <begin position="391"/>
        <end position="416"/>
    </location>
</feature>
<organism evidence="3 4">
    <name type="scientific">Tilletia horrida</name>
    <dbReference type="NCBI Taxonomy" id="155126"/>
    <lineage>
        <taxon>Eukaryota</taxon>
        <taxon>Fungi</taxon>
        <taxon>Dikarya</taxon>
        <taxon>Basidiomycota</taxon>
        <taxon>Ustilaginomycotina</taxon>
        <taxon>Exobasidiomycetes</taxon>
        <taxon>Tilletiales</taxon>
        <taxon>Tilletiaceae</taxon>
        <taxon>Tilletia</taxon>
    </lineage>
</organism>
<name>A0AAN6GM49_9BASI</name>
<feature type="region of interest" description="Disordered" evidence="1">
    <location>
        <begin position="290"/>
        <end position="309"/>
    </location>
</feature>
<feature type="compositionally biased region" description="Basic and acidic residues" evidence="1">
    <location>
        <begin position="463"/>
        <end position="472"/>
    </location>
</feature>
<feature type="compositionally biased region" description="Low complexity" evidence="1">
    <location>
        <begin position="352"/>
        <end position="365"/>
    </location>
</feature>
<protein>
    <submittedName>
        <fullName evidence="3">Uncharacterized protein</fullName>
    </submittedName>
</protein>
<evidence type="ECO:0000256" key="1">
    <source>
        <dbReference type="SAM" id="MobiDB-lite"/>
    </source>
</evidence>
<keyword evidence="2" id="KW-0472">Membrane</keyword>
<evidence type="ECO:0000313" key="3">
    <source>
        <dbReference type="EMBL" id="KAK0547081.1"/>
    </source>
</evidence>
<keyword evidence="2" id="KW-0812">Transmembrane</keyword>
<keyword evidence="4" id="KW-1185">Reference proteome</keyword>
<evidence type="ECO:0000256" key="2">
    <source>
        <dbReference type="SAM" id="Phobius"/>
    </source>
</evidence>
<feature type="transmembrane region" description="Helical" evidence="2">
    <location>
        <begin position="70"/>
        <end position="90"/>
    </location>
</feature>
<accession>A0AAN6GM49</accession>
<evidence type="ECO:0000313" key="4">
    <source>
        <dbReference type="Proteomes" id="UP001176517"/>
    </source>
</evidence>
<dbReference type="Proteomes" id="UP001176517">
    <property type="component" value="Unassembled WGS sequence"/>
</dbReference>